<feature type="region of interest" description="Disordered" evidence="1">
    <location>
        <begin position="488"/>
        <end position="542"/>
    </location>
</feature>
<dbReference type="Pfam" id="PF02862">
    <property type="entry name" value="DDHD"/>
    <property type="match status" value="1"/>
</dbReference>
<feature type="compositionally biased region" description="Low complexity" evidence="1">
    <location>
        <begin position="425"/>
        <end position="443"/>
    </location>
</feature>
<evidence type="ECO:0000256" key="1">
    <source>
        <dbReference type="SAM" id="MobiDB-lite"/>
    </source>
</evidence>
<feature type="compositionally biased region" description="Basic residues" evidence="1">
    <location>
        <begin position="505"/>
        <end position="514"/>
    </location>
</feature>
<reference evidence="3" key="1">
    <citation type="submission" date="2022-07" db="EMBL/GenBank/DDBJ databases">
        <title>Phylogenomic reconstructions and comparative analyses of Kickxellomycotina fungi.</title>
        <authorList>
            <person name="Reynolds N.K."/>
            <person name="Stajich J.E."/>
            <person name="Barry K."/>
            <person name="Grigoriev I.V."/>
            <person name="Crous P."/>
            <person name="Smith M.E."/>
        </authorList>
    </citation>
    <scope>NUCLEOTIDE SEQUENCE</scope>
    <source>
        <strain evidence="3">CBS 109367</strain>
    </source>
</reference>
<dbReference type="PROSITE" id="PS51043">
    <property type="entry name" value="DDHD"/>
    <property type="match status" value="1"/>
</dbReference>
<name>A0A9W8L5Y0_9FUNG</name>
<evidence type="ECO:0000313" key="4">
    <source>
        <dbReference type="Proteomes" id="UP001151516"/>
    </source>
</evidence>
<evidence type="ECO:0000313" key="3">
    <source>
        <dbReference type="EMBL" id="KAJ2688632.1"/>
    </source>
</evidence>
<organism evidence="3 4">
    <name type="scientific">Coemansia spiralis</name>
    <dbReference type="NCBI Taxonomy" id="417178"/>
    <lineage>
        <taxon>Eukaryota</taxon>
        <taxon>Fungi</taxon>
        <taxon>Fungi incertae sedis</taxon>
        <taxon>Zoopagomycota</taxon>
        <taxon>Kickxellomycotina</taxon>
        <taxon>Kickxellomycetes</taxon>
        <taxon>Kickxellales</taxon>
        <taxon>Kickxellaceae</taxon>
        <taxon>Coemansia</taxon>
    </lineage>
</organism>
<protein>
    <recommendedName>
        <fullName evidence="2">DDHD domain-containing protein</fullName>
    </recommendedName>
</protein>
<feature type="region of interest" description="Disordered" evidence="1">
    <location>
        <begin position="567"/>
        <end position="599"/>
    </location>
</feature>
<feature type="compositionally biased region" description="Polar residues" evidence="1">
    <location>
        <begin position="405"/>
        <end position="414"/>
    </location>
</feature>
<feature type="domain" description="DDHD" evidence="2">
    <location>
        <begin position="148"/>
        <end position="359"/>
    </location>
</feature>
<dbReference type="InterPro" id="IPR058055">
    <property type="entry name" value="PA-PLA1"/>
</dbReference>
<proteinExistence type="predicted"/>
<dbReference type="GO" id="GO:0046872">
    <property type="term" value="F:metal ion binding"/>
    <property type="evidence" value="ECO:0007669"/>
    <property type="project" value="InterPro"/>
</dbReference>
<dbReference type="GO" id="GO:0004620">
    <property type="term" value="F:phospholipase activity"/>
    <property type="evidence" value="ECO:0007669"/>
    <property type="project" value="TreeGrafter"/>
</dbReference>
<dbReference type="OrthoDB" id="431378at2759"/>
<dbReference type="GO" id="GO:0005737">
    <property type="term" value="C:cytoplasm"/>
    <property type="evidence" value="ECO:0007669"/>
    <property type="project" value="TreeGrafter"/>
</dbReference>
<feature type="region of interest" description="Disordered" evidence="1">
    <location>
        <begin position="405"/>
        <end position="443"/>
    </location>
</feature>
<gene>
    <name evidence="3" type="ORF">IWW39_002104</name>
</gene>
<dbReference type="InterPro" id="IPR004177">
    <property type="entry name" value="DDHD_dom"/>
</dbReference>
<dbReference type="PANTHER" id="PTHR23509">
    <property type="entry name" value="PA-PL1 PHOSPHOLIPASE FAMILY"/>
    <property type="match status" value="1"/>
</dbReference>
<comment type="caution">
    <text evidence="3">The sequence shown here is derived from an EMBL/GenBank/DDBJ whole genome shotgun (WGS) entry which is preliminary data.</text>
</comment>
<feature type="compositionally biased region" description="Acidic residues" evidence="1">
    <location>
        <begin position="577"/>
        <end position="588"/>
    </location>
</feature>
<sequence>MLQSTCRREFSDSGACVDMVPIDYHADMHSLHTTNERMDRATLPSIPWIRTLDNEVIGDILYYFSTYHGNRMLSLVINKLNAAYTDFIAEHPDFTGPVSIIAHSLGGLVCYEILYYMRLMEESQTRGIDFGELVNPRERERYRGLPKLLFTPNRLFTMGSPLGGTLVFRNLSFSDYLIPASVGYHNIFHPYDPFGYRTEPLVDDYYEDTPAVPITTELICGSCANSVSLFGNKRMTLGGSMADLGKTFVDAVTTAPANFSSTVIRAAKTSVSMPINAIMNTGRRSSLHNEPLHRRKVSLFGSSTTVFSSKLSVSESGTSKRRHSLSKILPSLKSFALKSHRSSKSSSSVSADNLPIDSSRRQSIIAEEPPTTTDGGSSTPESSLSFSCTSQMAVTINAMVAVSPGTSQESSASEVSAHATPANPPLHSAAPSSATATSSSLPSADEDDVILSHIMRLFKVSRTPTREQQIAEAQGLPLSSRLVSGHRVGARASTTTPNELAPAHRPIHSAHAHSRAADAESGPLARQSSPDTDAEVPPLRRYSTMPPELPLIEFAPFMPANDAIDAEEGPAATAASEAEEETEEEEEPPSTNTKLAHRLPYTERMDYIIPFTTGPAKT</sequence>
<keyword evidence="4" id="KW-1185">Reference proteome</keyword>
<evidence type="ECO:0000259" key="2">
    <source>
        <dbReference type="PROSITE" id="PS51043"/>
    </source>
</evidence>
<dbReference type="SUPFAM" id="SSF53474">
    <property type="entry name" value="alpha/beta-Hydrolases"/>
    <property type="match status" value="1"/>
</dbReference>
<dbReference type="InterPro" id="IPR029058">
    <property type="entry name" value="AB_hydrolase_fold"/>
</dbReference>
<dbReference type="Proteomes" id="UP001151516">
    <property type="component" value="Unassembled WGS sequence"/>
</dbReference>
<dbReference type="AlphaFoldDB" id="A0A9W8L5Y0"/>
<feature type="region of interest" description="Disordered" evidence="1">
    <location>
        <begin position="340"/>
        <end position="385"/>
    </location>
</feature>
<dbReference type="SMART" id="SM01127">
    <property type="entry name" value="DDHD"/>
    <property type="match status" value="1"/>
</dbReference>
<accession>A0A9W8L5Y0</accession>
<dbReference type="EMBL" id="JANBTX010000042">
    <property type="protein sequence ID" value="KAJ2688632.1"/>
    <property type="molecule type" value="Genomic_DNA"/>
</dbReference>
<feature type="compositionally biased region" description="Low complexity" evidence="1">
    <location>
        <begin position="368"/>
        <end position="383"/>
    </location>
</feature>
<dbReference type="PANTHER" id="PTHR23509:SF10">
    <property type="entry name" value="LD21067P"/>
    <property type="match status" value="1"/>
</dbReference>